<keyword evidence="2" id="KW-1185">Reference proteome</keyword>
<evidence type="ECO:0000313" key="2">
    <source>
        <dbReference type="Proteomes" id="UP001054837"/>
    </source>
</evidence>
<name>A0AAV4WR33_9ARAC</name>
<protein>
    <submittedName>
        <fullName evidence="1">Uncharacterized protein</fullName>
    </submittedName>
</protein>
<organism evidence="1 2">
    <name type="scientific">Caerostris darwini</name>
    <dbReference type="NCBI Taxonomy" id="1538125"/>
    <lineage>
        <taxon>Eukaryota</taxon>
        <taxon>Metazoa</taxon>
        <taxon>Ecdysozoa</taxon>
        <taxon>Arthropoda</taxon>
        <taxon>Chelicerata</taxon>
        <taxon>Arachnida</taxon>
        <taxon>Araneae</taxon>
        <taxon>Araneomorphae</taxon>
        <taxon>Entelegynae</taxon>
        <taxon>Araneoidea</taxon>
        <taxon>Araneidae</taxon>
        <taxon>Caerostris</taxon>
    </lineage>
</organism>
<gene>
    <name evidence="1" type="ORF">CDAR_506321</name>
</gene>
<dbReference type="AlphaFoldDB" id="A0AAV4WR33"/>
<dbReference type="Proteomes" id="UP001054837">
    <property type="component" value="Unassembled WGS sequence"/>
</dbReference>
<accession>A0AAV4WR33</accession>
<comment type="caution">
    <text evidence="1">The sequence shown here is derived from an EMBL/GenBank/DDBJ whole genome shotgun (WGS) entry which is preliminary data.</text>
</comment>
<proteinExistence type="predicted"/>
<reference evidence="1 2" key="1">
    <citation type="submission" date="2021-06" db="EMBL/GenBank/DDBJ databases">
        <title>Caerostris darwini draft genome.</title>
        <authorList>
            <person name="Kono N."/>
            <person name="Arakawa K."/>
        </authorList>
    </citation>
    <scope>NUCLEOTIDE SEQUENCE [LARGE SCALE GENOMIC DNA]</scope>
</reference>
<sequence length="115" mass="13134">MSHRLFFISLKTSSIVLQKEVYSQSFRQYKRIEQITSTLFLAFYQSGPEYYRQVHPSLLSGALNEDKYARVSMSELNAGTFIGLPEQLVGLSAPAYTSLASEMVSNLWYIMCLFV</sequence>
<evidence type="ECO:0000313" key="1">
    <source>
        <dbReference type="EMBL" id="GIY84139.1"/>
    </source>
</evidence>
<dbReference type="EMBL" id="BPLQ01014901">
    <property type="protein sequence ID" value="GIY84139.1"/>
    <property type="molecule type" value="Genomic_DNA"/>
</dbReference>